<evidence type="ECO:0008006" key="3">
    <source>
        <dbReference type="Google" id="ProtNLM"/>
    </source>
</evidence>
<organism evidence="1 2">
    <name type="scientific">Quadrisphaera granulorum</name>
    <dbReference type="NCBI Taxonomy" id="317664"/>
    <lineage>
        <taxon>Bacteria</taxon>
        <taxon>Bacillati</taxon>
        <taxon>Actinomycetota</taxon>
        <taxon>Actinomycetes</taxon>
        <taxon>Kineosporiales</taxon>
        <taxon>Kineosporiaceae</taxon>
        <taxon>Quadrisphaera</taxon>
    </lineage>
</organism>
<dbReference type="Proteomes" id="UP000245469">
    <property type="component" value="Unassembled WGS sequence"/>
</dbReference>
<evidence type="ECO:0000313" key="1">
    <source>
        <dbReference type="EMBL" id="PWJ54017.1"/>
    </source>
</evidence>
<dbReference type="Gene3D" id="3.40.50.10320">
    <property type="entry name" value="LmbE-like"/>
    <property type="match status" value="1"/>
</dbReference>
<reference evidence="1 2" key="1">
    <citation type="submission" date="2018-03" db="EMBL/GenBank/DDBJ databases">
        <title>Genomic Encyclopedia of Archaeal and Bacterial Type Strains, Phase II (KMG-II): from individual species to whole genera.</title>
        <authorList>
            <person name="Goeker M."/>
        </authorList>
    </citation>
    <scope>NUCLEOTIDE SEQUENCE [LARGE SCALE GENOMIC DNA]</scope>
    <source>
        <strain evidence="1 2">DSM 44889</strain>
    </source>
</reference>
<dbReference type="InterPro" id="IPR024078">
    <property type="entry name" value="LmbE-like_dom_sf"/>
</dbReference>
<dbReference type="RefSeq" id="WP_146211142.1">
    <property type="nucleotide sequence ID" value="NZ_QGDQ01000009.1"/>
</dbReference>
<dbReference type="AlphaFoldDB" id="A0A316AV95"/>
<sequence>MTRDGSGGGVTGVAVVSAHLDDAVLSASIEVATADRVITVFAGVPPEGTPPGGWDVLTGAPDAAARVRDRHREDDAALAALSPQVTALRLGELDLQHRPSGDHNDDGAAGAPPVLAELGAALADAAQGCGHLYLPAAVGQHPDHVSTHRAGFVAAQRLGVPVTLYADVPYSVRWGWPECVTGQPDSPFLRCTAEWDESFAATGLDREHWRLQVRRLSEEQVAAKSAALECYASQMPALDAGTARIVTRPDVMAFEVVWTWALDRPVTLADAGVPIDGSC</sequence>
<name>A0A316AV95_9ACTN</name>
<comment type="caution">
    <text evidence="1">The sequence shown here is derived from an EMBL/GenBank/DDBJ whole genome shotgun (WGS) entry which is preliminary data.</text>
</comment>
<dbReference type="OrthoDB" id="4292085at2"/>
<accession>A0A316AV95</accession>
<proteinExistence type="predicted"/>
<keyword evidence="2" id="KW-1185">Reference proteome</keyword>
<gene>
    <name evidence="1" type="ORF">BXY45_10999</name>
</gene>
<protein>
    <recommendedName>
        <fullName evidence="3">LmbE family N-acetylglucosaminyl deacetylase</fullName>
    </recommendedName>
</protein>
<evidence type="ECO:0000313" key="2">
    <source>
        <dbReference type="Proteomes" id="UP000245469"/>
    </source>
</evidence>
<dbReference type="SUPFAM" id="SSF102588">
    <property type="entry name" value="LmbE-like"/>
    <property type="match status" value="1"/>
</dbReference>
<dbReference type="EMBL" id="QGDQ01000009">
    <property type="protein sequence ID" value="PWJ54017.1"/>
    <property type="molecule type" value="Genomic_DNA"/>
</dbReference>